<dbReference type="Pfam" id="PF13148">
    <property type="entry name" value="DUF3987"/>
    <property type="match status" value="1"/>
</dbReference>
<evidence type="ECO:0000313" key="2">
    <source>
        <dbReference type="EMBL" id="MFB9690062.1"/>
    </source>
</evidence>
<accession>A0ABV5UFL0</accession>
<evidence type="ECO:0000313" key="3">
    <source>
        <dbReference type="Proteomes" id="UP001589535"/>
    </source>
</evidence>
<proteinExistence type="predicted"/>
<reference evidence="2 3" key="1">
    <citation type="submission" date="2024-09" db="EMBL/GenBank/DDBJ databases">
        <authorList>
            <person name="Sun Q."/>
            <person name="Mori K."/>
        </authorList>
    </citation>
    <scope>NUCLEOTIDE SEQUENCE [LARGE SCALE GENOMIC DNA]</scope>
    <source>
        <strain evidence="2 3">JCM 13852</strain>
    </source>
</reference>
<name>A0ABV5UFL0_9PSEU</name>
<dbReference type="RefSeq" id="WP_378204851.1">
    <property type="nucleotide sequence ID" value="NZ_JBHMBK010000046.1"/>
</dbReference>
<evidence type="ECO:0000256" key="1">
    <source>
        <dbReference type="SAM" id="MobiDB-lite"/>
    </source>
</evidence>
<sequence>MTRTHPPTGVSDVDVPVTTGAFEAKAAAAVARARAWLPAVDDAVFGCYLGDLVGQLAPTSEADPIAIYASLLAFAGVHLGQSPHVRAGDDPHPLLVWPLIIGDTATGKKGTSWSAAKRVIADADADFAAANIKGGLTSGEGLAQRFALDKDGEPPEDLRLLALEPEWGGVMAKMRREGNSLSAILRQAWEGGDLSTLTVNARIAPQSHVAILAHITPKEFKDRLSDADMAGGTYNRFLPLAVAWSNALPDTTGADPGLVCSLAADLADRLATGASLGALELAEDARGLWRDLYLEFNTGDHHAKVAQFVSRALPYTKRVAGIHAALDGTPVIGTDHLTAAAALIRYAIDTACTLFTSTINPAKLAAWIAEAGEAGRTRKDITTGFFGGNTHRDDIEAVLTQLIDAGTITRSSRRPDSGKGRSIEIYTARGQPQN</sequence>
<dbReference type="InterPro" id="IPR025048">
    <property type="entry name" value="DUF3987"/>
</dbReference>
<feature type="region of interest" description="Disordered" evidence="1">
    <location>
        <begin position="409"/>
        <end position="434"/>
    </location>
</feature>
<keyword evidence="3" id="KW-1185">Reference proteome</keyword>
<dbReference type="Proteomes" id="UP001589535">
    <property type="component" value="Unassembled WGS sequence"/>
</dbReference>
<comment type="caution">
    <text evidence="2">The sequence shown here is derived from an EMBL/GenBank/DDBJ whole genome shotgun (WGS) entry which is preliminary data.</text>
</comment>
<protein>
    <submittedName>
        <fullName evidence="2">DUF3987 domain-containing protein</fullName>
    </submittedName>
</protein>
<organism evidence="2 3">
    <name type="scientific">Amycolatopsis plumensis</name>
    <dbReference type="NCBI Taxonomy" id="236508"/>
    <lineage>
        <taxon>Bacteria</taxon>
        <taxon>Bacillati</taxon>
        <taxon>Actinomycetota</taxon>
        <taxon>Actinomycetes</taxon>
        <taxon>Pseudonocardiales</taxon>
        <taxon>Pseudonocardiaceae</taxon>
        <taxon>Amycolatopsis</taxon>
    </lineage>
</organism>
<gene>
    <name evidence="2" type="ORF">ACFFTO_38305</name>
</gene>
<feature type="compositionally biased region" description="Basic and acidic residues" evidence="1">
    <location>
        <begin position="413"/>
        <end position="422"/>
    </location>
</feature>
<dbReference type="EMBL" id="JBHMBK010000046">
    <property type="protein sequence ID" value="MFB9690062.1"/>
    <property type="molecule type" value="Genomic_DNA"/>
</dbReference>